<evidence type="ECO:0000256" key="1">
    <source>
        <dbReference type="ARBA" id="ARBA00004651"/>
    </source>
</evidence>
<dbReference type="NCBIfam" id="TIGR00914">
    <property type="entry name" value="2A0601"/>
    <property type="match status" value="1"/>
</dbReference>
<dbReference type="eggNOG" id="COG3696">
    <property type="taxonomic scope" value="Bacteria"/>
</dbReference>
<feature type="transmembrane region" description="Helical" evidence="8">
    <location>
        <begin position="417"/>
        <end position="438"/>
    </location>
</feature>
<proteinExistence type="inferred from homology"/>
<feature type="transmembrane region" description="Helical" evidence="8">
    <location>
        <begin position="393"/>
        <end position="411"/>
    </location>
</feature>
<accession>A0A090E3L2</accession>
<evidence type="ECO:0000256" key="8">
    <source>
        <dbReference type="SAM" id="Phobius"/>
    </source>
</evidence>
<dbReference type="AlphaFoldDB" id="A0A090E3L2"/>
<keyword evidence="4" id="KW-1003">Cell membrane</keyword>
<reference evidence="9" key="2">
    <citation type="submission" date="2014-09" db="EMBL/GenBank/DDBJ databases">
        <title>Criblamydia sequanensis harbors a mega-plasmid encoding arsenite resistance.</title>
        <authorList>
            <person name="Bertelli C."/>
            <person name="Goesmann A."/>
            <person name="Greub G."/>
        </authorList>
    </citation>
    <scope>NUCLEOTIDE SEQUENCE [LARGE SCALE GENOMIC DNA]</scope>
    <source>
        <strain evidence="9">CRIB-18</strain>
    </source>
</reference>
<feature type="transmembrane region" description="Helical" evidence="8">
    <location>
        <begin position="563"/>
        <end position="583"/>
    </location>
</feature>
<dbReference type="STRING" id="1437425.CSEC_2348"/>
<dbReference type="PANTHER" id="PTHR32063:SF24">
    <property type="entry name" value="CATION EFFLUX SYSTEM (ACRB_ACRD_ACRF FAMILY)"/>
    <property type="match status" value="1"/>
</dbReference>
<organism evidence="9 10">
    <name type="scientific">Candidatus Criblamydia sequanensis CRIB-18</name>
    <dbReference type="NCBI Taxonomy" id="1437425"/>
    <lineage>
        <taxon>Bacteria</taxon>
        <taxon>Pseudomonadati</taxon>
        <taxon>Chlamydiota</taxon>
        <taxon>Chlamydiia</taxon>
        <taxon>Parachlamydiales</taxon>
        <taxon>Candidatus Criblamydiaceae</taxon>
        <taxon>Candidatus Criblamydia</taxon>
    </lineage>
</organism>
<dbReference type="GO" id="GO:0005886">
    <property type="term" value="C:plasma membrane"/>
    <property type="evidence" value="ECO:0007669"/>
    <property type="project" value="UniProtKB-SubCell"/>
</dbReference>
<feature type="transmembrane region" description="Helical" evidence="8">
    <location>
        <begin position="367"/>
        <end position="386"/>
    </location>
</feature>
<keyword evidence="3" id="KW-0813">Transport</keyword>
<dbReference type="GO" id="GO:0042910">
    <property type="term" value="F:xenobiotic transmembrane transporter activity"/>
    <property type="evidence" value="ECO:0007669"/>
    <property type="project" value="TreeGrafter"/>
</dbReference>
<keyword evidence="6 8" id="KW-1133">Transmembrane helix</keyword>
<dbReference type="Pfam" id="PF00873">
    <property type="entry name" value="ACR_tran"/>
    <property type="match status" value="1"/>
</dbReference>
<dbReference type="SUPFAM" id="SSF82866">
    <property type="entry name" value="Multidrug efflux transporter AcrB transmembrane domain"/>
    <property type="match status" value="2"/>
</dbReference>
<reference evidence="9" key="1">
    <citation type="submission" date="2013-12" db="EMBL/GenBank/DDBJ databases">
        <authorList>
            <person name="Linke B."/>
        </authorList>
    </citation>
    <scope>NUCLEOTIDE SEQUENCE [LARGE SCALE GENOMIC DNA]</scope>
    <source>
        <strain evidence="9">CRIB-18</strain>
    </source>
</reference>
<evidence type="ECO:0000256" key="7">
    <source>
        <dbReference type="ARBA" id="ARBA00023136"/>
    </source>
</evidence>
<dbReference type="Proteomes" id="UP000031552">
    <property type="component" value="Unassembled WGS sequence"/>
</dbReference>
<dbReference type="EMBL" id="CCEJ010000013">
    <property type="protein sequence ID" value="CDR35154.1"/>
    <property type="molecule type" value="Genomic_DNA"/>
</dbReference>
<feature type="transmembrane region" description="Helical" evidence="8">
    <location>
        <begin position="1005"/>
        <end position="1027"/>
    </location>
</feature>
<dbReference type="GO" id="GO:0008324">
    <property type="term" value="F:monoatomic cation transmembrane transporter activity"/>
    <property type="evidence" value="ECO:0007669"/>
    <property type="project" value="InterPro"/>
</dbReference>
<feature type="transmembrane region" description="Helical" evidence="8">
    <location>
        <begin position="906"/>
        <end position="923"/>
    </location>
</feature>
<protein>
    <submittedName>
        <fullName evidence="9">RND family transporter, permease subunit</fullName>
    </submittedName>
</protein>
<feature type="transmembrane region" description="Helical" evidence="8">
    <location>
        <begin position="930"/>
        <end position="949"/>
    </location>
</feature>
<comment type="subcellular location">
    <subcellularLocation>
        <location evidence="1">Cell membrane</location>
        <topology evidence="1">Multi-pass membrane protein</topology>
    </subcellularLocation>
</comment>
<dbReference type="InterPro" id="IPR004763">
    <property type="entry name" value="CusA-like"/>
</dbReference>
<feature type="transmembrane region" description="Helical" evidence="8">
    <location>
        <begin position="477"/>
        <end position="496"/>
    </location>
</feature>
<evidence type="ECO:0000313" key="10">
    <source>
        <dbReference type="Proteomes" id="UP000031552"/>
    </source>
</evidence>
<dbReference type="InterPro" id="IPR027463">
    <property type="entry name" value="AcrB_DN_DC_subdom"/>
</dbReference>
<dbReference type="Gene3D" id="3.30.70.1320">
    <property type="entry name" value="Multidrug efflux transporter AcrB pore domain like"/>
    <property type="match status" value="1"/>
</dbReference>
<evidence type="ECO:0000313" key="9">
    <source>
        <dbReference type="EMBL" id="CDR35154.1"/>
    </source>
</evidence>
<feature type="transmembrane region" description="Helical" evidence="8">
    <location>
        <begin position="961"/>
        <end position="984"/>
    </location>
</feature>
<dbReference type="SUPFAM" id="SSF82693">
    <property type="entry name" value="Multidrug efflux transporter AcrB pore domain, PN1, PN2, PC1 and PC2 subdomains"/>
    <property type="match status" value="1"/>
</dbReference>
<evidence type="ECO:0000256" key="5">
    <source>
        <dbReference type="ARBA" id="ARBA00022692"/>
    </source>
</evidence>
<evidence type="ECO:0000256" key="3">
    <source>
        <dbReference type="ARBA" id="ARBA00022448"/>
    </source>
</evidence>
<dbReference type="Gene3D" id="3.30.2090.10">
    <property type="entry name" value="Multidrug efflux transporter AcrB TolC docking domain, DN and DC subdomains"/>
    <property type="match status" value="2"/>
</dbReference>
<comment type="similarity">
    <text evidence="2">Belongs to the resistance-nodulation-cell division (RND) (TC 2.A.6) family.</text>
</comment>
<evidence type="ECO:0000256" key="6">
    <source>
        <dbReference type="ARBA" id="ARBA00022989"/>
    </source>
</evidence>
<evidence type="ECO:0000256" key="4">
    <source>
        <dbReference type="ARBA" id="ARBA00022475"/>
    </source>
</evidence>
<name>A0A090E3L2_9BACT</name>
<dbReference type="RefSeq" id="WP_041018697.1">
    <property type="nucleotide sequence ID" value="NZ_CCEJ010000013.1"/>
</dbReference>
<dbReference type="PANTHER" id="PTHR32063">
    <property type="match status" value="1"/>
</dbReference>
<comment type="caution">
    <text evidence="9">The sequence shown here is derived from an EMBL/GenBank/DDBJ whole genome shotgun (WGS) entry which is preliminary data.</text>
</comment>
<keyword evidence="10" id="KW-1185">Reference proteome</keyword>
<feature type="transmembrane region" description="Helical" evidence="8">
    <location>
        <begin position="508"/>
        <end position="531"/>
    </location>
</feature>
<gene>
    <name evidence="9" type="ORF">CSEC_2348</name>
</gene>
<dbReference type="InterPro" id="IPR001036">
    <property type="entry name" value="Acrflvin-R"/>
</dbReference>
<dbReference type="Gene3D" id="3.30.70.1440">
    <property type="entry name" value="Multidrug efflux transporter AcrB pore domain"/>
    <property type="match status" value="1"/>
</dbReference>
<dbReference type="Gene3D" id="3.30.70.1430">
    <property type="entry name" value="Multidrug efflux transporter AcrB pore domain"/>
    <property type="match status" value="2"/>
</dbReference>
<evidence type="ECO:0000256" key="2">
    <source>
        <dbReference type="ARBA" id="ARBA00010942"/>
    </source>
</evidence>
<keyword evidence="5 8" id="KW-0812">Transmembrane</keyword>
<keyword evidence="7 8" id="KW-0472">Membrane</keyword>
<sequence length="1062" mass="116742">MIEKILRFSIYNPFIVFLFTLILSGYGVYSFIRLPIDAVPDITSNQIQINTLLPGFSPQQTEKMITYVIENALGGIPGLIETRSISRNAFSQVTAIFTDDTNIYFARQQINERLNEIKEDLPLGAEPKMGPISTGLGEVYMWSVEYKHPKGEGAEIKNGASGWQADGTYKTPDGETLASDFELSSYLRTVQDWIIKPQLKNITGLAGVDSIGGFVEQYEVEPDFDKLIALNLSFQDIIDGLEKNNISRGPGYFERNGEAFLIRADQRINSFDQIKNTVVRTKKGISVKINEIADVKFGKEMRTGSATKNGEETVIGTAMMLIGANSRTVSQDVDERLLEINKSLPEDIIATPLLNRTKLVNATISTVFKNLAEGAFLVIAVLFLFLKQFRASLITALVIPLSMLMAAIGMVKSGISGNLMSLGAIDFGLIVDGAVIIAENCLRRIQGKQEELGKTLSKSERLEEIFEASKEMVRPSVFGQAIILIVYIPLLTLTGVEGKMFHPMAATVIFALIAAFCLSITFVPAMLGVLMQGHIRKGKNRVMGFIKSIYKKLLEKALKEPEVSIISGLSLFAISIGIFWNLGQEFVPTLDEQDIAMHAIRIPSTSLTQSTHMQKEVEKTISGLPEVAYVFSKTGTAEMASDPMPPCVSDTFIILHPRNEWPNAYLPKNDLIAKIENAVQAHPGNNYEFTQPIQMRFNELISGVKSDFAVKIYGDDVEVMQEAANEIGTLLDTIPGSEDVKVSQSEGLPLLDIKLIPEYSNRLGIHASDVLDVLSIAAGGGKAGQIFKGDRRFDILVRAKESNRNDLHSFKNLPIPIMDDHGDMVSSVPLKEIAELEFVEGLNEVQRENGKRFVTVEANIRNRDLGSFVHESLKTIQEKIQLPQGTWIQFGGQFVNFISAKEKLKLVLPILIGFILVLLYMALHSFRDALMVFSGVPLALTGGIFALWLRDMPFSISSAVGLIALSGIAVLNGLVLISSIEALYKKTNNLEESIIQGAALRLRPVLMTAFVASLGFLPMALAATTGAEVQKPIATVVIGGLISSTLLTLFILPSLYKRFAKQ</sequence>
<dbReference type="Gene3D" id="1.20.1640.10">
    <property type="entry name" value="Multidrug efflux transporter AcrB transmembrane domain"/>
    <property type="match status" value="3"/>
</dbReference>
<dbReference type="SUPFAM" id="SSF82714">
    <property type="entry name" value="Multidrug efflux transporter AcrB TolC docking domain, DN and DC subdomains"/>
    <property type="match status" value="2"/>
</dbReference>
<feature type="transmembrane region" description="Helical" evidence="8">
    <location>
        <begin position="1033"/>
        <end position="1056"/>
    </location>
</feature>
<feature type="transmembrane region" description="Helical" evidence="8">
    <location>
        <begin position="12"/>
        <end position="32"/>
    </location>
</feature>
<dbReference type="OrthoDB" id="8270at2"/>
<dbReference type="PRINTS" id="PR00702">
    <property type="entry name" value="ACRIFLAVINRP"/>
</dbReference>